<dbReference type="Proteomes" id="UP000479190">
    <property type="component" value="Unassembled WGS sequence"/>
</dbReference>
<accession>A0A6H5ITG6</accession>
<dbReference type="EMBL" id="CADCXV010000928">
    <property type="protein sequence ID" value="CAB0038951.1"/>
    <property type="molecule type" value="Genomic_DNA"/>
</dbReference>
<dbReference type="AlphaFoldDB" id="A0A6H5ITG6"/>
<proteinExistence type="predicted"/>
<name>A0A6H5ITG6_9HYME</name>
<evidence type="ECO:0000313" key="3">
    <source>
        <dbReference type="Proteomes" id="UP000479190"/>
    </source>
</evidence>
<gene>
    <name evidence="2" type="ORF">TBRA_LOCUS10718</name>
</gene>
<sequence length="167" mass="18190">MWVTHKPAIQLCCQIDGACVSHPPPTAVTSRECTSTTTTTTSTSASRPGNTEEEEGYVGSTTRAAAAAAATNSCVFFFTAFRRGVFFFMVSKEVCFFSVWVGNLGVGATAPLAPVQATSMHIHMDTHLSLITSKSAERRLPGPGRTRCMYPSLSRNKERERNIFFNK</sequence>
<reference evidence="2 3" key="1">
    <citation type="submission" date="2020-02" db="EMBL/GenBank/DDBJ databases">
        <authorList>
            <person name="Ferguson B K."/>
        </authorList>
    </citation>
    <scope>NUCLEOTIDE SEQUENCE [LARGE SCALE GENOMIC DNA]</scope>
</reference>
<feature type="compositionally biased region" description="Low complexity" evidence="1">
    <location>
        <begin position="34"/>
        <end position="44"/>
    </location>
</feature>
<keyword evidence="3" id="KW-1185">Reference proteome</keyword>
<evidence type="ECO:0000256" key="1">
    <source>
        <dbReference type="SAM" id="MobiDB-lite"/>
    </source>
</evidence>
<organism evidence="2 3">
    <name type="scientific">Trichogramma brassicae</name>
    <dbReference type="NCBI Taxonomy" id="86971"/>
    <lineage>
        <taxon>Eukaryota</taxon>
        <taxon>Metazoa</taxon>
        <taxon>Ecdysozoa</taxon>
        <taxon>Arthropoda</taxon>
        <taxon>Hexapoda</taxon>
        <taxon>Insecta</taxon>
        <taxon>Pterygota</taxon>
        <taxon>Neoptera</taxon>
        <taxon>Endopterygota</taxon>
        <taxon>Hymenoptera</taxon>
        <taxon>Apocrita</taxon>
        <taxon>Proctotrupomorpha</taxon>
        <taxon>Chalcidoidea</taxon>
        <taxon>Trichogrammatidae</taxon>
        <taxon>Trichogramma</taxon>
    </lineage>
</organism>
<protein>
    <submittedName>
        <fullName evidence="2">Uncharacterized protein</fullName>
    </submittedName>
</protein>
<evidence type="ECO:0000313" key="2">
    <source>
        <dbReference type="EMBL" id="CAB0038951.1"/>
    </source>
</evidence>
<feature type="region of interest" description="Disordered" evidence="1">
    <location>
        <begin position="26"/>
        <end position="56"/>
    </location>
</feature>